<evidence type="ECO:0000313" key="1">
    <source>
        <dbReference type="Proteomes" id="UP000095286"/>
    </source>
</evidence>
<evidence type="ECO:0000313" key="2">
    <source>
        <dbReference type="WBParaSite" id="RSKR_0000061300.1"/>
    </source>
</evidence>
<dbReference type="Proteomes" id="UP000095286">
    <property type="component" value="Unplaced"/>
</dbReference>
<protein>
    <submittedName>
        <fullName evidence="2">Ribosome biogenesis protein WDR12 homolog</fullName>
    </submittedName>
</protein>
<proteinExistence type="predicted"/>
<accession>A0AC35THE0</accession>
<organism evidence="1 2">
    <name type="scientific">Rhabditophanes sp. KR3021</name>
    <dbReference type="NCBI Taxonomy" id="114890"/>
    <lineage>
        <taxon>Eukaryota</taxon>
        <taxon>Metazoa</taxon>
        <taxon>Ecdysozoa</taxon>
        <taxon>Nematoda</taxon>
        <taxon>Chromadorea</taxon>
        <taxon>Rhabditida</taxon>
        <taxon>Tylenchina</taxon>
        <taxon>Panagrolaimomorpha</taxon>
        <taxon>Strongyloidoidea</taxon>
        <taxon>Alloionematidae</taxon>
        <taxon>Rhabditophanes</taxon>
    </lineage>
</organism>
<reference evidence="2" key="1">
    <citation type="submission" date="2016-11" db="UniProtKB">
        <authorList>
            <consortium name="WormBaseParasite"/>
        </authorList>
    </citation>
    <scope>IDENTIFICATION</scope>
    <source>
        <strain evidence="2">KR3021</strain>
    </source>
</reference>
<name>A0AC35THE0_9BILA</name>
<sequence>MTDNPHVSVLFFSNDPLYSSIPDKVFNLPTNGNVQNLNVLVNQLLSEEKDEWNGVTFDFLVEKAIISDTLQEFIEENEICIEGVLKIECIGKENPPRPDKDMPHNDWVSSVKVSDKYIFSATYDGNLNIWDHDGTNLQKKEYSLQPIKCMAFNGQDGKYRVVLGLQDQTLAVNEVTIKNGKVNVDVTAILRGHERSVDCVAMSGDGSKVVSGSYDKSLKVWDVLPDAKTDFAKTNTDAKKSKLSTVTRTPLVTLLSHKEAITGVAWSPLNKNQVTTVSLDHSIILWDLDSASQSAHLGSNKSFTCVAANPTTGMILTGSVDPVTRLWDLRSKEGAMVKCSFQSHIGWVTAVDWCKTRDHLFITASHDKVVKMWDVRSPKANLYNMIGHEDRILCADWSNSELIASGGVDATVKTFRR</sequence>
<dbReference type="WBParaSite" id="RSKR_0000061300.1">
    <property type="protein sequence ID" value="RSKR_0000061300.1"/>
    <property type="gene ID" value="RSKR_0000061300"/>
</dbReference>